<protein>
    <submittedName>
        <fullName evidence="1">Uncharacterized protein</fullName>
    </submittedName>
</protein>
<proteinExistence type="predicted"/>
<evidence type="ECO:0000313" key="1">
    <source>
        <dbReference type="EMBL" id="MCC3803964.1"/>
    </source>
</evidence>
<dbReference type="Proteomes" id="UP000726777">
    <property type="component" value="Unassembled WGS sequence"/>
</dbReference>
<comment type="caution">
    <text evidence="1">The sequence shown here is derived from an EMBL/GenBank/DDBJ whole genome shotgun (WGS) entry which is preliminary data.</text>
</comment>
<dbReference type="RefSeq" id="WP_228085637.1">
    <property type="nucleotide sequence ID" value="NZ_JACVHL010000002.1"/>
</dbReference>
<dbReference type="AlphaFoldDB" id="A0A9Q3U7X0"/>
<accession>A0A9Q3U7X0</accession>
<reference evidence="1" key="1">
    <citation type="submission" date="2020-09" db="EMBL/GenBank/DDBJ databases">
        <title>Genome sequence of Vibrio parahaemolyticus isolates.</title>
        <authorList>
            <person name="Hammerl J.A."/>
            <person name="Strauch E."/>
        </authorList>
    </citation>
    <scope>NUCLEOTIDE SEQUENCE</scope>
    <source>
        <strain evidence="1">17-VB00146</strain>
    </source>
</reference>
<dbReference type="EMBL" id="JACVHL010000002">
    <property type="protein sequence ID" value="MCC3803964.1"/>
    <property type="molecule type" value="Genomic_DNA"/>
</dbReference>
<sequence>MKMQNLNTFNSLYVKSMNKLHKVTHLISDKNCKTGEMFDKKQLVVVSQMPGYPEYNLMADVAGGDSNIQLTTPDEVLEGMPTTGLYIYSMGKYFQVAFVSRDPESGDRRVRDLPQQNVGLIDSTDYPLQKAGLEFHFWAFDTPANQTTKKTQ</sequence>
<gene>
    <name evidence="1" type="ORF">IB292_02825</name>
</gene>
<organism evidence="1 2">
    <name type="scientific">Vibrio parahaemolyticus</name>
    <dbReference type="NCBI Taxonomy" id="670"/>
    <lineage>
        <taxon>Bacteria</taxon>
        <taxon>Pseudomonadati</taxon>
        <taxon>Pseudomonadota</taxon>
        <taxon>Gammaproteobacteria</taxon>
        <taxon>Vibrionales</taxon>
        <taxon>Vibrionaceae</taxon>
        <taxon>Vibrio</taxon>
    </lineage>
</organism>
<name>A0A9Q3U7X0_VIBPH</name>
<evidence type="ECO:0000313" key="2">
    <source>
        <dbReference type="Proteomes" id="UP000726777"/>
    </source>
</evidence>